<dbReference type="Gene3D" id="1.10.12.10">
    <property type="entry name" value="Lyase 2-enoyl-coa Hydratase, Chain A, domain 2"/>
    <property type="match status" value="1"/>
</dbReference>
<organism evidence="2">
    <name type="scientific">marine metagenome</name>
    <dbReference type="NCBI Taxonomy" id="408172"/>
    <lineage>
        <taxon>unclassified sequences</taxon>
        <taxon>metagenomes</taxon>
        <taxon>ecological metagenomes</taxon>
    </lineage>
</organism>
<comment type="similarity">
    <text evidence="1">Belongs to the enoyl-CoA hydratase/isomerase family.</text>
</comment>
<reference evidence="2" key="1">
    <citation type="submission" date="2018-05" db="EMBL/GenBank/DDBJ databases">
        <authorList>
            <person name="Lanie J.A."/>
            <person name="Ng W.-L."/>
            <person name="Kazmierczak K.M."/>
            <person name="Andrzejewski T.M."/>
            <person name="Davidsen T.M."/>
            <person name="Wayne K.J."/>
            <person name="Tettelin H."/>
            <person name="Glass J.I."/>
            <person name="Rusch D."/>
            <person name="Podicherti R."/>
            <person name="Tsui H.-C.T."/>
            <person name="Winkler M.E."/>
        </authorList>
    </citation>
    <scope>NUCLEOTIDE SEQUENCE</scope>
</reference>
<name>A0A381NXY5_9ZZZZ</name>
<dbReference type="AlphaFoldDB" id="A0A381NXY5"/>
<dbReference type="Pfam" id="PF00378">
    <property type="entry name" value="ECH_1"/>
    <property type="match status" value="1"/>
</dbReference>
<sequence length="275" mass="30673">MSESQLKHPNDYVLDATDISFDNNILTLTLDRPEKKNAINDCMSNEIIYALKYAHQNDEVRVVVIQANGDTFCAGGDLKGMSGGTIESRSTVPKLGEVEDISLLIRHLNKPVICKIQGNVFAGALMIIANATHAVANDQAIFAAPEIKRGIWPFMVMGGLFRVMPKRQGLDFIMRGEPIDAKKAQQFGLINEAMPLDQLDEVTNKLALSFTQLPPNTMKMGLKAYNEQDHMPFDDALPYLRKQLKECLEGDDAKEGITAFFEKRQPQWIGEDDES</sequence>
<dbReference type="PANTHER" id="PTHR42964:SF1">
    <property type="entry name" value="POLYKETIDE BIOSYNTHESIS ENOYL-COA HYDRATASE PKSH-RELATED"/>
    <property type="match status" value="1"/>
</dbReference>
<dbReference type="EMBL" id="UINC01000682">
    <property type="protein sequence ID" value="SUZ59496.1"/>
    <property type="molecule type" value="Genomic_DNA"/>
</dbReference>
<gene>
    <name evidence="2" type="ORF">METZ01_LOCUS12350</name>
</gene>
<dbReference type="InterPro" id="IPR051683">
    <property type="entry name" value="Enoyl-CoA_Hydratase/Isomerase"/>
</dbReference>
<proteinExistence type="inferred from homology"/>
<dbReference type="SUPFAM" id="SSF52096">
    <property type="entry name" value="ClpP/crotonase"/>
    <property type="match status" value="1"/>
</dbReference>
<dbReference type="PANTHER" id="PTHR42964">
    <property type="entry name" value="ENOYL-COA HYDRATASE"/>
    <property type="match status" value="1"/>
</dbReference>
<evidence type="ECO:0008006" key="3">
    <source>
        <dbReference type="Google" id="ProtNLM"/>
    </source>
</evidence>
<dbReference type="InterPro" id="IPR029045">
    <property type="entry name" value="ClpP/crotonase-like_dom_sf"/>
</dbReference>
<dbReference type="Gene3D" id="3.90.226.10">
    <property type="entry name" value="2-enoyl-CoA Hydratase, Chain A, domain 1"/>
    <property type="match status" value="1"/>
</dbReference>
<accession>A0A381NXY5</accession>
<protein>
    <recommendedName>
        <fullName evidence="3">Enoyl-CoA hydratase</fullName>
    </recommendedName>
</protein>
<dbReference type="InterPro" id="IPR014748">
    <property type="entry name" value="Enoyl-CoA_hydra_C"/>
</dbReference>
<evidence type="ECO:0000256" key="1">
    <source>
        <dbReference type="ARBA" id="ARBA00005254"/>
    </source>
</evidence>
<evidence type="ECO:0000313" key="2">
    <source>
        <dbReference type="EMBL" id="SUZ59496.1"/>
    </source>
</evidence>
<dbReference type="InterPro" id="IPR001753">
    <property type="entry name" value="Enoyl-CoA_hydra/iso"/>
</dbReference>
<dbReference type="CDD" id="cd06558">
    <property type="entry name" value="crotonase-like"/>
    <property type="match status" value="1"/>
</dbReference>